<organism evidence="2 3">
    <name type="scientific">Marinisporobacter balticus</name>
    <dbReference type="NCBI Taxonomy" id="2018667"/>
    <lineage>
        <taxon>Bacteria</taxon>
        <taxon>Bacillati</taxon>
        <taxon>Bacillota</taxon>
        <taxon>Clostridia</taxon>
        <taxon>Peptostreptococcales</taxon>
        <taxon>Thermotaleaceae</taxon>
        <taxon>Marinisporobacter</taxon>
    </lineage>
</organism>
<proteinExistence type="predicted"/>
<dbReference type="Gene3D" id="1.25.40.10">
    <property type="entry name" value="Tetratricopeptide repeat domain"/>
    <property type="match status" value="1"/>
</dbReference>
<reference evidence="2 3" key="1">
    <citation type="submission" date="2019-03" db="EMBL/GenBank/DDBJ databases">
        <title>Genomic Encyclopedia of Type Strains, Phase IV (KMG-IV): sequencing the most valuable type-strain genomes for metagenomic binning, comparative biology and taxonomic classification.</title>
        <authorList>
            <person name="Goeker M."/>
        </authorList>
    </citation>
    <scope>NUCLEOTIDE SEQUENCE [LARGE SCALE GENOMIC DNA]</scope>
    <source>
        <strain evidence="2 3">DSM 102940</strain>
    </source>
</reference>
<accession>A0A4R2L9R1</accession>
<evidence type="ECO:0000313" key="3">
    <source>
        <dbReference type="Proteomes" id="UP000294919"/>
    </source>
</evidence>
<gene>
    <name evidence="2" type="ORF">EV214_102231</name>
</gene>
<keyword evidence="1" id="KW-0802">TPR repeat</keyword>
<protein>
    <recommendedName>
        <fullName evidence="4">Tetratricopeptide repeat protein</fullName>
    </recommendedName>
</protein>
<dbReference type="RefSeq" id="WP_132242448.1">
    <property type="nucleotide sequence ID" value="NZ_SLWV01000002.1"/>
</dbReference>
<dbReference type="EMBL" id="SLWV01000002">
    <property type="protein sequence ID" value="TCO79508.1"/>
    <property type="molecule type" value="Genomic_DNA"/>
</dbReference>
<dbReference type="PROSITE" id="PS50005">
    <property type="entry name" value="TPR"/>
    <property type="match status" value="1"/>
</dbReference>
<dbReference type="InterPro" id="IPR019734">
    <property type="entry name" value="TPR_rpt"/>
</dbReference>
<evidence type="ECO:0000256" key="1">
    <source>
        <dbReference type="PROSITE-ProRule" id="PRU00339"/>
    </source>
</evidence>
<name>A0A4R2L9R1_9FIRM</name>
<feature type="repeat" description="TPR" evidence="1">
    <location>
        <begin position="168"/>
        <end position="201"/>
    </location>
</feature>
<comment type="caution">
    <text evidence="2">The sequence shown here is derived from an EMBL/GenBank/DDBJ whole genome shotgun (WGS) entry which is preliminary data.</text>
</comment>
<dbReference type="SUPFAM" id="SSF48452">
    <property type="entry name" value="TPR-like"/>
    <property type="match status" value="1"/>
</dbReference>
<dbReference type="Pfam" id="PF09986">
    <property type="entry name" value="DUF2225"/>
    <property type="match status" value="1"/>
</dbReference>
<keyword evidence="3" id="KW-1185">Reference proteome</keyword>
<evidence type="ECO:0008006" key="4">
    <source>
        <dbReference type="Google" id="ProtNLM"/>
    </source>
</evidence>
<dbReference type="InterPro" id="IPR011990">
    <property type="entry name" value="TPR-like_helical_dom_sf"/>
</dbReference>
<dbReference type="Proteomes" id="UP000294919">
    <property type="component" value="Unassembled WGS sequence"/>
</dbReference>
<sequence>MVEALYDKEICCSICKNIFRTKKVRTSAVRLEKRDADFCVYYNGENPIYYAVFTCPNCGYTAFESVFQEISPKDKKVIIAKVSNRWVQRDFGKERNVYQAIEVYKLAILCGQLLNQKKGILGMLCLRLGWLYRYIGEIREFDFLKHAIDCFEEAFRYERLPIGNLDEISLIYLLGELNRRLEKYDEAIDWFNKAVNNRAIKQKRKLDILAREQWRIAKEAYKKQKGAEQNE</sequence>
<evidence type="ECO:0000313" key="2">
    <source>
        <dbReference type="EMBL" id="TCO79508.1"/>
    </source>
</evidence>
<dbReference type="InterPro" id="IPR018708">
    <property type="entry name" value="DUF2225"/>
</dbReference>
<dbReference type="OrthoDB" id="9780343at2"/>
<dbReference type="AlphaFoldDB" id="A0A4R2L9R1"/>